<sequence>MGKVELLQTTICLDCALSQPCRKL</sequence>
<dbReference type="EMBL" id="GGEC01080190">
    <property type="protein sequence ID" value="MBX60674.1"/>
    <property type="molecule type" value="Transcribed_RNA"/>
</dbReference>
<evidence type="ECO:0000313" key="1">
    <source>
        <dbReference type="EMBL" id="MBX60674.1"/>
    </source>
</evidence>
<reference evidence="1" key="1">
    <citation type="submission" date="2018-02" db="EMBL/GenBank/DDBJ databases">
        <title>Rhizophora mucronata_Transcriptome.</title>
        <authorList>
            <person name="Meera S.P."/>
            <person name="Sreeshan A."/>
            <person name="Augustine A."/>
        </authorList>
    </citation>
    <scope>NUCLEOTIDE SEQUENCE</scope>
    <source>
        <tissue evidence="1">Leaf</tissue>
    </source>
</reference>
<organism evidence="1">
    <name type="scientific">Rhizophora mucronata</name>
    <name type="common">Asiatic mangrove</name>
    <dbReference type="NCBI Taxonomy" id="61149"/>
    <lineage>
        <taxon>Eukaryota</taxon>
        <taxon>Viridiplantae</taxon>
        <taxon>Streptophyta</taxon>
        <taxon>Embryophyta</taxon>
        <taxon>Tracheophyta</taxon>
        <taxon>Spermatophyta</taxon>
        <taxon>Magnoliopsida</taxon>
        <taxon>eudicotyledons</taxon>
        <taxon>Gunneridae</taxon>
        <taxon>Pentapetalae</taxon>
        <taxon>rosids</taxon>
        <taxon>fabids</taxon>
        <taxon>Malpighiales</taxon>
        <taxon>Rhizophoraceae</taxon>
        <taxon>Rhizophora</taxon>
    </lineage>
</organism>
<protein>
    <submittedName>
        <fullName evidence="1">Uncharacterized protein</fullName>
    </submittedName>
</protein>
<accession>A0A2P2Q112</accession>
<name>A0A2P2Q112_RHIMU</name>
<proteinExistence type="predicted"/>
<dbReference type="AlphaFoldDB" id="A0A2P2Q112"/>